<keyword evidence="2" id="KW-1185">Reference proteome</keyword>
<gene>
    <name evidence="1" type="ORF">KQX54_006094</name>
</gene>
<comment type="caution">
    <text evidence="1">The sequence shown here is derived from an EMBL/GenBank/DDBJ whole genome shotgun (WGS) entry which is preliminary data.</text>
</comment>
<evidence type="ECO:0000313" key="1">
    <source>
        <dbReference type="EMBL" id="KAH0546042.1"/>
    </source>
</evidence>
<accession>A0AAV7HPD8</accession>
<dbReference type="AlphaFoldDB" id="A0AAV7HPD8"/>
<proteinExistence type="predicted"/>
<sequence length="105" mass="12388">MKIRKRKGARNEIGRKGACSLTPIERKKATITIHSTEKGTFEIAYGRYWQLPDRSIKQKLAFPFPWALVSRLLTRLNEQSVFGNRMTENVPFLWHFFHPLPRYVL</sequence>
<reference evidence="1 2" key="1">
    <citation type="journal article" date="2021" name="J. Hered.">
        <title>A chromosome-level genome assembly of the parasitoid wasp, Cotesia glomerata (Hymenoptera: Braconidae).</title>
        <authorList>
            <person name="Pinto B.J."/>
            <person name="Weis J.J."/>
            <person name="Gamble T."/>
            <person name="Ode P.J."/>
            <person name="Paul R."/>
            <person name="Zaspel J.M."/>
        </authorList>
    </citation>
    <scope>NUCLEOTIDE SEQUENCE [LARGE SCALE GENOMIC DNA]</scope>
    <source>
        <strain evidence="1">CgM1</strain>
    </source>
</reference>
<protein>
    <submittedName>
        <fullName evidence="1">Uncharacterized protein</fullName>
    </submittedName>
</protein>
<evidence type="ECO:0000313" key="2">
    <source>
        <dbReference type="Proteomes" id="UP000826195"/>
    </source>
</evidence>
<organism evidence="1 2">
    <name type="scientific">Cotesia glomerata</name>
    <name type="common">Lepidopteran parasitic wasp</name>
    <name type="synonym">Apanteles glomeratus</name>
    <dbReference type="NCBI Taxonomy" id="32391"/>
    <lineage>
        <taxon>Eukaryota</taxon>
        <taxon>Metazoa</taxon>
        <taxon>Ecdysozoa</taxon>
        <taxon>Arthropoda</taxon>
        <taxon>Hexapoda</taxon>
        <taxon>Insecta</taxon>
        <taxon>Pterygota</taxon>
        <taxon>Neoptera</taxon>
        <taxon>Endopterygota</taxon>
        <taxon>Hymenoptera</taxon>
        <taxon>Apocrita</taxon>
        <taxon>Ichneumonoidea</taxon>
        <taxon>Braconidae</taxon>
        <taxon>Microgastrinae</taxon>
        <taxon>Cotesia</taxon>
    </lineage>
</organism>
<name>A0AAV7HPD8_COTGL</name>
<dbReference type="EMBL" id="JAHXZJ010002237">
    <property type="protein sequence ID" value="KAH0546042.1"/>
    <property type="molecule type" value="Genomic_DNA"/>
</dbReference>
<dbReference type="Proteomes" id="UP000826195">
    <property type="component" value="Unassembled WGS sequence"/>
</dbReference>